<gene>
    <name evidence="1" type="ORF">E2C01_022228</name>
</gene>
<keyword evidence="2" id="KW-1185">Reference proteome</keyword>
<accession>A0A5B7E4U0</accession>
<dbReference type="AlphaFoldDB" id="A0A5B7E4U0"/>
<dbReference type="Proteomes" id="UP000324222">
    <property type="component" value="Unassembled WGS sequence"/>
</dbReference>
<evidence type="ECO:0000313" key="2">
    <source>
        <dbReference type="Proteomes" id="UP000324222"/>
    </source>
</evidence>
<evidence type="ECO:0000313" key="1">
    <source>
        <dbReference type="EMBL" id="MPC29012.1"/>
    </source>
</evidence>
<protein>
    <submittedName>
        <fullName evidence="1">Uncharacterized protein</fullName>
    </submittedName>
</protein>
<name>A0A5B7E4U0_PORTR</name>
<organism evidence="1 2">
    <name type="scientific">Portunus trituberculatus</name>
    <name type="common">Swimming crab</name>
    <name type="synonym">Neptunus trituberculatus</name>
    <dbReference type="NCBI Taxonomy" id="210409"/>
    <lineage>
        <taxon>Eukaryota</taxon>
        <taxon>Metazoa</taxon>
        <taxon>Ecdysozoa</taxon>
        <taxon>Arthropoda</taxon>
        <taxon>Crustacea</taxon>
        <taxon>Multicrustacea</taxon>
        <taxon>Malacostraca</taxon>
        <taxon>Eumalacostraca</taxon>
        <taxon>Eucarida</taxon>
        <taxon>Decapoda</taxon>
        <taxon>Pleocyemata</taxon>
        <taxon>Brachyura</taxon>
        <taxon>Eubrachyura</taxon>
        <taxon>Portunoidea</taxon>
        <taxon>Portunidae</taxon>
        <taxon>Portuninae</taxon>
        <taxon>Portunus</taxon>
    </lineage>
</organism>
<reference evidence="1 2" key="1">
    <citation type="submission" date="2019-05" db="EMBL/GenBank/DDBJ databases">
        <title>Another draft genome of Portunus trituberculatus and its Hox gene families provides insights of decapod evolution.</title>
        <authorList>
            <person name="Jeong J.-H."/>
            <person name="Song I."/>
            <person name="Kim S."/>
            <person name="Choi T."/>
            <person name="Kim D."/>
            <person name="Ryu S."/>
            <person name="Kim W."/>
        </authorList>
    </citation>
    <scope>NUCLEOTIDE SEQUENCE [LARGE SCALE GENOMIC DNA]</scope>
    <source>
        <tissue evidence="1">Muscle</tissue>
    </source>
</reference>
<dbReference type="EMBL" id="VSRR010002001">
    <property type="protein sequence ID" value="MPC29012.1"/>
    <property type="molecule type" value="Genomic_DNA"/>
</dbReference>
<sequence length="158" mass="16195">MLAGAPRCEAGRPCLPRLPSLPSLGTRVHSGAGHYFSVLPPVACLRVRLSGGGCRGPIPMLEDVAGGREISEGGDPRKEALVGSYFNYGGVYYAASFPPATGTAAAHIVVPLLIPQRNPARPQASRGVPAARSASAPPTRVCGARMACRGGAPAALWV</sequence>
<comment type="caution">
    <text evidence="1">The sequence shown here is derived from an EMBL/GenBank/DDBJ whole genome shotgun (WGS) entry which is preliminary data.</text>
</comment>
<proteinExistence type="predicted"/>